<keyword evidence="1" id="KW-0812">Transmembrane</keyword>
<keyword evidence="1" id="KW-0472">Membrane</keyword>
<comment type="caution">
    <text evidence="2">The sequence shown here is derived from an EMBL/GenBank/DDBJ whole genome shotgun (WGS) entry which is preliminary data.</text>
</comment>
<organism evidence="2 3">
    <name type="scientific">Metabacillus niabensis</name>
    <dbReference type="NCBI Taxonomy" id="324854"/>
    <lineage>
        <taxon>Bacteria</taxon>
        <taxon>Bacillati</taxon>
        <taxon>Bacillota</taxon>
        <taxon>Bacilli</taxon>
        <taxon>Bacillales</taxon>
        <taxon>Bacillaceae</taxon>
        <taxon>Metabacillus</taxon>
    </lineage>
</organism>
<dbReference type="EMBL" id="JAUSTZ010000001">
    <property type="protein sequence ID" value="MDQ0224094.1"/>
    <property type="molecule type" value="Genomic_DNA"/>
</dbReference>
<dbReference type="RefSeq" id="WP_174880880.1">
    <property type="nucleotide sequence ID" value="NZ_CADEPK010000281.1"/>
</dbReference>
<feature type="transmembrane region" description="Helical" evidence="1">
    <location>
        <begin position="25"/>
        <end position="50"/>
    </location>
</feature>
<keyword evidence="1" id="KW-1133">Transmembrane helix</keyword>
<sequence>MSTEVVINNDITSQRNEKSYFDGGLLQYIGWSILGVLVTVCTLGICYPWSFTMIFSWKARHTVINGRRLKFTGTAIGLFGNWIKWWFLCIITLGIYSFWLFIALEKWKTKHTVFQN</sequence>
<proteinExistence type="predicted"/>
<dbReference type="Proteomes" id="UP001232245">
    <property type="component" value="Unassembled WGS sequence"/>
</dbReference>
<evidence type="ECO:0000256" key="1">
    <source>
        <dbReference type="SAM" id="Phobius"/>
    </source>
</evidence>
<protein>
    <submittedName>
        <fullName evidence="2">Uncharacterized membrane protein YjgN (DUF898 family)</fullName>
    </submittedName>
</protein>
<evidence type="ECO:0000313" key="2">
    <source>
        <dbReference type="EMBL" id="MDQ0224094.1"/>
    </source>
</evidence>
<accession>A0ABT9YVS8</accession>
<name>A0ABT9YVS8_9BACI</name>
<feature type="transmembrane region" description="Helical" evidence="1">
    <location>
        <begin position="85"/>
        <end position="104"/>
    </location>
</feature>
<evidence type="ECO:0000313" key="3">
    <source>
        <dbReference type="Proteomes" id="UP001232245"/>
    </source>
</evidence>
<keyword evidence="3" id="KW-1185">Reference proteome</keyword>
<reference evidence="2 3" key="1">
    <citation type="submission" date="2023-07" db="EMBL/GenBank/DDBJ databases">
        <title>Genomic Encyclopedia of Type Strains, Phase IV (KMG-IV): sequencing the most valuable type-strain genomes for metagenomic binning, comparative biology and taxonomic classification.</title>
        <authorList>
            <person name="Goeker M."/>
        </authorList>
    </citation>
    <scope>NUCLEOTIDE SEQUENCE [LARGE SCALE GENOMIC DNA]</scope>
    <source>
        <strain evidence="2 3">DSM 17723</strain>
    </source>
</reference>
<gene>
    <name evidence="2" type="ORF">J2S02_000416</name>
</gene>